<feature type="region of interest" description="Disordered" evidence="1">
    <location>
        <begin position="139"/>
        <end position="174"/>
    </location>
</feature>
<name>B7G680_PHATC</name>
<dbReference type="GeneID" id="7203504"/>
<keyword evidence="3" id="KW-1185">Reference proteome</keyword>
<proteinExistence type="predicted"/>
<feature type="compositionally biased region" description="Polar residues" evidence="1">
    <location>
        <begin position="139"/>
        <end position="171"/>
    </location>
</feature>
<dbReference type="RefSeq" id="XP_002182677.1">
    <property type="nucleotide sequence ID" value="XM_002182641.1"/>
</dbReference>
<dbReference type="Proteomes" id="UP000000759">
    <property type="component" value="Chromosome 16"/>
</dbReference>
<dbReference type="KEGG" id="pti:PHATRDRAFT_48169"/>
<sequence length="450" mass="49538">MASNDDALYTVSDHISWGDRQPTEAESLMASALLKIRSESTPRNERPSGKSQNEVPVSGRSTSQEPTSSTHCRTASFPPPLAPTPNQLYGNSRFAILQAQSSQQQLAALQAAAAVGAASIASNHALRFNLLRSGLLTSQHHPAETQTRSLPTDSLTDSRSDNLSSTSQELSVRQEKVEAALKSKPQRGRKRENLSELERLELTRTRNREHAKSTRVRKKARYEELLDNEKCFYALQAKEELARRRRQCIIDFSALRASMARDSLVPALPAQSADVHVQHLATLVEDVTTFSFFAKGYSVGGQHNHADGQMREFDRELTSRVAARFGEAVLPLLVYDVSGSGDGIALSASNSGLAMIEISLSAESKIPLMSGLLNFEFMNDSSKVRSVYWTVLKDCIDKECLSAQSSYPSVVSLEQGLLLNDSDKIRPSDKQQPRKDGDKEEFVDNPGMSI</sequence>
<reference evidence="2 3" key="1">
    <citation type="journal article" date="2008" name="Nature">
        <title>The Phaeodactylum genome reveals the evolutionary history of diatom genomes.</title>
        <authorList>
            <person name="Bowler C."/>
            <person name="Allen A.E."/>
            <person name="Badger J.H."/>
            <person name="Grimwood J."/>
            <person name="Jabbari K."/>
            <person name="Kuo A."/>
            <person name="Maheswari U."/>
            <person name="Martens C."/>
            <person name="Maumus F."/>
            <person name="Otillar R.P."/>
            <person name="Rayko E."/>
            <person name="Salamov A."/>
            <person name="Vandepoele K."/>
            <person name="Beszteri B."/>
            <person name="Gruber A."/>
            <person name="Heijde M."/>
            <person name="Katinka M."/>
            <person name="Mock T."/>
            <person name="Valentin K."/>
            <person name="Verret F."/>
            <person name="Berges J.A."/>
            <person name="Brownlee C."/>
            <person name="Cadoret J.P."/>
            <person name="Chiovitti A."/>
            <person name="Choi C.J."/>
            <person name="Coesel S."/>
            <person name="De Martino A."/>
            <person name="Detter J.C."/>
            <person name="Durkin C."/>
            <person name="Falciatore A."/>
            <person name="Fournet J."/>
            <person name="Haruta M."/>
            <person name="Huysman M.J."/>
            <person name="Jenkins B.D."/>
            <person name="Jiroutova K."/>
            <person name="Jorgensen R.E."/>
            <person name="Joubert Y."/>
            <person name="Kaplan A."/>
            <person name="Kroger N."/>
            <person name="Kroth P.G."/>
            <person name="La Roche J."/>
            <person name="Lindquist E."/>
            <person name="Lommer M."/>
            <person name="Martin-Jezequel V."/>
            <person name="Lopez P.J."/>
            <person name="Lucas S."/>
            <person name="Mangogna M."/>
            <person name="McGinnis K."/>
            <person name="Medlin L.K."/>
            <person name="Montsant A."/>
            <person name="Oudot-Le Secq M.P."/>
            <person name="Napoli C."/>
            <person name="Obornik M."/>
            <person name="Parker M.S."/>
            <person name="Petit J.L."/>
            <person name="Porcel B.M."/>
            <person name="Poulsen N."/>
            <person name="Robison M."/>
            <person name="Rychlewski L."/>
            <person name="Rynearson T.A."/>
            <person name="Schmutz J."/>
            <person name="Shapiro H."/>
            <person name="Siaut M."/>
            <person name="Stanley M."/>
            <person name="Sussman M.R."/>
            <person name="Taylor A.R."/>
            <person name="Vardi A."/>
            <person name="von Dassow P."/>
            <person name="Vyverman W."/>
            <person name="Willis A."/>
            <person name="Wyrwicz L.S."/>
            <person name="Rokhsar D.S."/>
            <person name="Weissenbach J."/>
            <person name="Armbrust E.V."/>
            <person name="Green B.R."/>
            <person name="Van de Peer Y."/>
            <person name="Grigoriev I.V."/>
        </authorList>
    </citation>
    <scope>NUCLEOTIDE SEQUENCE [LARGE SCALE GENOMIC DNA]</scope>
    <source>
        <strain evidence="2 3">CCAP 1055/1</strain>
    </source>
</reference>
<evidence type="ECO:0000256" key="1">
    <source>
        <dbReference type="SAM" id="MobiDB-lite"/>
    </source>
</evidence>
<dbReference type="eggNOG" id="ENOG502SZ9E">
    <property type="taxonomic scope" value="Eukaryota"/>
</dbReference>
<evidence type="ECO:0008006" key="4">
    <source>
        <dbReference type="Google" id="ProtNLM"/>
    </source>
</evidence>
<evidence type="ECO:0000313" key="2">
    <source>
        <dbReference type="EMBL" id="EEC45964.1"/>
    </source>
</evidence>
<dbReference type="HOGENOM" id="CLU_609013_0_0_1"/>
<feature type="compositionally biased region" description="Polar residues" evidence="1">
    <location>
        <begin position="49"/>
        <end position="73"/>
    </location>
</feature>
<gene>
    <name evidence="2" type="ORF">PHATRDRAFT_48169</name>
</gene>
<feature type="compositionally biased region" description="Basic and acidic residues" evidence="1">
    <location>
        <begin position="36"/>
        <end position="48"/>
    </location>
</feature>
<feature type="compositionally biased region" description="Basic and acidic residues" evidence="1">
    <location>
        <begin position="422"/>
        <end position="442"/>
    </location>
</feature>
<feature type="region of interest" description="Disordered" evidence="1">
    <location>
        <begin position="422"/>
        <end position="450"/>
    </location>
</feature>
<dbReference type="PaxDb" id="2850-Phatr48169"/>
<accession>B7G680</accession>
<dbReference type="OrthoDB" id="49367at2759"/>
<organism evidence="2 3">
    <name type="scientific">Phaeodactylum tricornutum (strain CCAP 1055/1)</name>
    <dbReference type="NCBI Taxonomy" id="556484"/>
    <lineage>
        <taxon>Eukaryota</taxon>
        <taxon>Sar</taxon>
        <taxon>Stramenopiles</taxon>
        <taxon>Ochrophyta</taxon>
        <taxon>Bacillariophyta</taxon>
        <taxon>Bacillariophyceae</taxon>
        <taxon>Bacillariophycidae</taxon>
        <taxon>Naviculales</taxon>
        <taxon>Phaeodactylaceae</taxon>
        <taxon>Phaeodactylum</taxon>
    </lineage>
</organism>
<reference evidence="3" key="2">
    <citation type="submission" date="2008-08" db="EMBL/GenBank/DDBJ databases">
        <authorList>
            <consortium name="Diatom Consortium"/>
            <person name="Grigoriev I."/>
            <person name="Grimwood J."/>
            <person name="Kuo A."/>
            <person name="Otillar R.P."/>
            <person name="Salamov A."/>
            <person name="Detter J.C."/>
            <person name="Lindquist E."/>
            <person name="Shapiro H."/>
            <person name="Lucas S."/>
            <person name="Glavina del Rio T."/>
            <person name="Pitluck S."/>
            <person name="Rokhsar D."/>
            <person name="Bowler C."/>
        </authorList>
    </citation>
    <scope>GENOME REANNOTATION</scope>
    <source>
        <strain evidence="3">CCAP 1055/1</strain>
    </source>
</reference>
<dbReference type="EMBL" id="CM000618">
    <property type="protein sequence ID" value="EEC45964.1"/>
    <property type="molecule type" value="Genomic_DNA"/>
</dbReference>
<evidence type="ECO:0000313" key="3">
    <source>
        <dbReference type="Proteomes" id="UP000000759"/>
    </source>
</evidence>
<dbReference type="InParanoid" id="B7G680"/>
<protein>
    <recommendedName>
        <fullName evidence="4">BZIP domain-containing protein</fullName>
    </recommendedName>
</protein>
<dbReference type="AlphaFoldDB" id="B7G680"/>
<feature type="region of interest" description="Disordered" evidence="1">
    <location>
        <begin position="179"/>
        <end position="198"/>
    </location>
</feature>
<feature type="region of interest" description="Disordered" evidence="1">
    <location>
        <begin position="36"/>
        <end position="86"/>
    </location>
</feature>